<dbReference type="EMBL" id="LDAU01000262">
    <property type="protein sequence ID" value="KRW98213.1"/>
    <property type="molecule type" value="Genomic_DNA"/>
</dbReference>
<dbReference type="InterPro" id="IPR015883">
    <property type="entry name" value="Glyco_hydro_20_cat"/>
</dbReference>
<dbReference type="InterPro" id="IPR029018">
    <property type="entry name" value="Hex-like_dom2"/>
</dbReference>
<proteinExistence type="inferred from homology"/>
<dbReference type="PANTHER" id="PTHR22600:SF57">
    <property type="entry name" value="BETA-N-ACETYLHEXOSAMINIDASE"/>
    <property type="match status" value="1"/>
</dbReference>
<accession>A0A0V0Q7R3</accession>
<evidence type="ECO:0000256" key="4">
    <source>
        <dbReference type="ARBA" id="ARBA00022729"/>
    </source>
</evidence>
<dbReference type="InterPro" id="IPR017853">
    <property type="entry name" value="GH"/>
</dbReference>
<evidence type="ECO:0000313" key="11">
    <source>
        <dbReference type="Proteomes" id="UP000054937"/>
    </source>
</evidence>
<dbReference type="Gene3D" id="3.20.20.80">
    <property type="entry name" value="Glycosidases"/>
    <property type="match status" value="1"/>
</dbReference>
<dbReference type="PIRSF" id="PIRSF001093">
    <property type="entry name" value="B-hxosamndse_ab_euk"/>
    <property type="match status" value="1"/>
</dbReference>
<sequence length="453" mass="53468">MEKIEDIEDQTYQITPQNMQESYKIEIKLEEKTQNELVAYLYCQSYISFLRALETLFQLIDKNNSISDVPLLIEDEPSYKWRGIMLDTTRHFLSVENILKQIEALQVNKMNVLHIHFTDSESFPVQIPEIPELSEYGAYSQDQVYTQYDIAKIEKACKESGISLIPEFDTPAHTRSWANSPKYSDTNACSDYPPQDWELYCAEPPCGALDPTIENTWELIKGVSQYMQQYFSNKNMHMGGDEIFEKCWEHRPEIKQWMDLNGIKNYKELEMYFREKQASYFQDKNLIYWLNGASGDVKFRENDLIQYWDEQSTYDMLKKFDNEVILSTYDYLYLDCGQGDQQGWDSWCDPYKTWKHIYQFDPKAADIGDRVIGAEACLWAEIISNDNLDNRAWPRVTSLALRLWNVEENLNSRQLVEKLVNMNKILKESYDMKPSPITTQYCEKNLDMCFFEN</sequence>
<gene>
    <name evidence="10" type="ORF">PPERSA_00096</name>
</gene>
<feature type="domain" description="Glycoside hydrolase family 20 catalytic" evidence="9">
    <location>
        <begin position="79"/>
        <end position="405"/>
    </location>
</feature>
<keyword evidence="4" id="KW-0732">Signal</keyword>
<name>A0A0V0Q7R3_PSEPJ</name>
<dbReference type="InterPro" id="IPR025705">
    <property type="entry name" value="Beta_hexosaminidase_sua/sub"/>
</dbReference>
<organism evidence="10 11">
    <name type="scientific">Pseudocohnilembus persalinus</name>
    <name type="common">Ciliate</name>
    <dbReference type="NCBI Taxonomy" id="266149"/>
    <lineage>
        <taxon>Eukaryota</taxon>
        <taxon>Sar</taxon>
        <taxon>Alveolata</taxon>
        <taxon>Ciliophora</taxon>
        <taxon>Intramacronucleata</taxon>
        <taxon>Oligohymenophorea</taxon>
        <taxon>Scuticociliatia</taxon>
        <taxon>Philasterida</taxon>
        <taxon>Pseudocohnilembidae</taxon>
        <taxon>Pseudocohnilembus</taxon>
    </lineage>
</organism>
<dbReference type="InParanoid" id="A0A0V0Q7R3"/>
<comment type="catalytic activity">
    <reaction evidence="1">
        <text>Hydrolysis of terminal non-reducing N-acetyl-D-hexosamine residues in N-acetyl-beta-D-hexosaminides.</text>
        <dbReference type="EC" id="3.2.1.52"/>
    </reaction>
</comment>
<dbReference type="Pfam" id="PF00728">
    <property type="entry name" value="Glyco_hydro_20"/>
    <property type="match status" value="1"/>
</dbReference>
<comment type="similarity">
    <text evidence="2">Belongs to the glycosyl hydrolase 20 family.</text>
</comment>
<evidence type="ECO:0000259" key="9">
    <source>
        <dbReference type="Pfam" id="PF00728"/>
    </source>
</evidence>
<dbReference type="AlphaFoldDB" id="A0A0V0Q7R3"/>
<dbReference type="GO" id="GO:0016020">
    <property type="term" value="C:membrane"/>
    <property type="evidence" value="ECO:0007669"/>
    <property type="project" value="TreeGrafter"/>
</dbReference>
<keyword evidence="5 10" id="KW-0378">Hydrolase</keyword>
<evidence type="ECO:0000256" key="7">
    <source>
        <dbReference type="ARBA" id="ARBA00023295"/>
    </source>
</evidence>
<comment type="caution">
    <text evidence="10">The sequence shown here is derived from an EMBL/GenBank/DDBJ whole genome shotgun (WGS) entry which is preliminary data.</text>
</comment>
<evidence type="ECO:0000256" key="8">
    <source>
        <dbReference type="PIRSR" id="PIRSR001093-1"/>
    </source>
</evidence>
<feature type="active site" description="Proton donor" evidence="8">
    <location>
        <position position="242"/>
    </location>
</feature>
<evidence type="ECO:0000256" key="6">
    <source>
        <dbReference type="ARBA" id="ARBA00023180"/>
    </source>
</evidence>
<dbReference type="GO" id="GO:0030203">
    <property type="term" value="P:glycosaminoglycan metabolic process"/>
    <property type="evidence" value="ECO:0007669"/>
    <property type="project" value="TreeGrafter"/>
</dbReference>
<keyword evidence="11" id="KW-1185">Reference proteome</keyword>
<dbReference type="PANTHER" id="PTHR22600">
    <property type="entry name" value="BETA-HEXOSAMINIDASE"/>
    <property type="match status" value="1"/>
</dbReference>
<evidence type="ECO:0000256" key="2">
    <source>
        <dbReference type="ARBA" id="ARBA00006285"/>
    </source>
</evidence>
<keyword evidence="7" id="KW-0326">Glycosidase</keyword>
<dbReference type="PRINTS" id="PR00738">
    <property type="entry name" value="GLHYDRLASE20"/>
</dbReference>
<evidence type="ECO:0000256" key="1">
    <source>
        <dbReference type="ARBA" id="ARBA00001231"/>
    </source>
</evidence>
<keyword evidence="6" id="KW-0325">Glycoprotein</keyword>
<evidence type="ECO:0000256" key="3">
    <source>
        <dbReference type="ARBA" id="ARBA00012663"/>
    </source>
</evidence>
<dbReference type="SUPFAM" id="SSF55545">
    <property type="entry name" value="beta-N-acetylhexosaminidase-like domain"/>
    <property type="match status" value="1"/>
</dbReference>
<dbReference type="OrthoDB" id="428480at2759"/>
<evidence type="ECO:0000313" key="10">
    <source>
        <dbReference type="EMBL" id="KRW98213.1"/>
    </source>
</evidence>
<dbReference type="Gene3D" id="3.30.379.10">
    <property type="entry name" value="Chitobiase/beta-hexosaminidase domain 2-like"/>
    <property type="match status" value="1"/>
</dbReference>
<reference evidence="10 11" key="1">
    <citation type="journal article" date="2015" name="Sci. Rep.">
        <title>Genome of the facultative scuticociliatosis pathogen Pseudocohnilembus persalinus provides insight into its virulence through horizontal gene transfer.</title>
        <authorList>
            <person name="Xiong J."/>
            <person name="Wang G."/>
            <person name="Cheng J."/>
            <person name="Tian M."/>
            <person name="Pan X."/>
            <person name="Warren A."/>
            <person name="Jiang C."/>
            <person name="Yuan D."/>
            <person name="Miao W."/>
        </authorList>
    </citation>
    <scope>NUCLEOTIDE SEQUENCE [LARGE SCALE GENOMIC DNA]</scope>
    <source>
        <strain evidence="10">36N120E</strain>
    </source>
</reference>
<dbReference type="GO" id="GO:0004563">
    <property type="term" value="F:beta-N-acetylhexosaminidase activity"/>
    <property type="evidence" value="ECO:0007669"/>
    <property type="project" value="UniProtKB-EC"/>
</dbReference>
<protein>
    <recommendedName>
        <fullName evidence="3">beta-N-acetylhexosaminidase</fullName>
        <ecNumber evidence="3">3.2.1.52</ecNumber>
    </recommendedName>
</protein>
<dbReference type="GO" id="GO:0005975">
    <property type="term" value="P:carbohydrate metabolic process"/>
    <property type="evidence" value="ECO:0007669"/>
    <property type="project" value="InterPro"/>
</dbReference>
<dbReference type="FunFam" id="3.20.20.80:FF:000063">
    <property type="entry name" value="Beta-hexosaminidase"/>
    <property type="match status" value="1"/>
</dbReference>
<dbReference type="OMA" id="STSYYNW"/>
<dbReference type="SUPFAM" id="SSF51445">
    <property type="entry name" value="(Trans)glycosidases"/>
    <property type="match status" value="1"/>
</dbReference>
<dbReference type="Proteomes" id="UP000054937">
    <property type="component" value="Unassembled WGS sequence"/>
</dbReference>
<dbReference type="EC" id="3.2.1.52" evidence="3"/>
<evidence type="ECO:0000256" key="5">
    <source>
        <dbReference type="ARBA" id="ARBA00022801"/>
    </source>
</evidence>